<sequence>MTDSDTLDINRKLDKIARLLALLVVFEFLKLARKCWR</sequence>
<gene>
    <name evidence="1" type="ORF">SAMN05421858_2545</name>
</gene>
<reference evidence="2" key="1">
    <citation type="submission" date="2017-01" db="EMBL/GenBank/DDBJ databases">
        <authorList>
            <person name="Varghese N."/>
            <person name="Submissions S."/>
        </authorList>
    </citation>
    <scope>NUCLEOTIDE SEQUENCE [LARGE SCALE GENOMIC DNA]</scope>
    <source>
        <strain evidence="2">CGMCC 1.7737</strain>
    </source>
</reference>
<dbReference type="EMBL" id="FTNO01000002">
    <property type="protein sequence ID" value="SIR50433.1"/>
    <property type="molecule type" value="Genomic_DNA"/>
</dbReference>
<name>A0A1N7BGY1_9EURY</name>
<keyword evidence="2" id="KW-1185">Reference proteome</keyword>
<accession>A0A1N7BGY1</accession>
<proteinExistence type="predicted"/>
<protein>
    <submittedName>
        <fullName evidence="1">Uncharacterized protein</fullName>
    </submittedName>
</protein>
<dbReference type="AlphaFoldDB" id="A0A1N7BGY1"/>
<evidence type="ECO:0000313" key="1">
    <source>
        <dbReference type="EMBL" id="SIR50433.1"/>
    </source>
</evidence>
<dbReference type="Proteomes" id="UP000186914">
    <property type="component" value="Unassembled WGS sequence"/>
</dbReference>
<organism evidence="1 2">
    <name type="scientific">Haladaptatus litoreus</name>
    <dbReference type="NCBI Taxonomy" id="553468"/>
    <lineage>
        <taxon>Archaea</taxon>
        <taxon>Methanobacteriati</taxon>
        <taxon>Methanobacteriota</taxon>
        <taxon>Stenosarchaea group</taxon>
        <taxon>Halobacteria</taxon>
        <taxon>Halobacteriales</taxon>
        <taxon>Haladaptataceae</taxon>
        <taxon>Haladaptatus</taxon>
    </lineage>
</organism>
<evidence type="ECO:0000313" key="2">
    <source>
        <dbReference type="Proteomes" id="UP000186914"/>
    </source>
</evidence>